<keyword evidence="2" id="KW-0238">DNA-binding</keyword>
<evidence type="ECO:0000256" key="1">
    <source>
        <dbReference type="ARBA" id="ARBA00023015"/>
    </source>
</evidence>
<accession>A0ABW0ZEW0</accession>
<dbReference type="SUPFAM" id="SSF48498">
    <property type="entry name" value="Tetracyclin repressor-like, C-terminal domain"/>
    <property type="match status" value="1"/>
</dbReference>
<dbReference type="Pfam" id="PF13305">
    <property type="entry name" value="TetR_C_33"/>
    <property type="match status" value="1"/>
</dbReference>
<keyword evidence="3" id="KW-0804">Transcription</keyword>
<keyword evidence="6" id="KW-1185">Reference proteome</keyword>
<organism evidence="5 6">
    <name type="scientific">Nocardioides vastitatis</name>
    <dbReference type="NCBI Taxonomy" id="2568655"/>
    <lineage>
        <taxon>Bacteria</taxon>
        <taxon>Bacillati</taxon>
        <taxon>Actinomycetota</taxon>
        <taxon>Actinomycetes</taxon>
        <taxon>Propionibacteriales</taxon>
        <taxon>Nocardioidaceae</taxon>
        <taxon>Nocardioides</taxon>
    </lineage>
</organism>
<evidence type="ECO:0000256" key="2">
    <source>
        <dbReference type="ARBA" id="ARBA00023125"/>
    </source>
</evidence>
<dbReference type="InterPro" id="IPR050109">
    <property type="entry name" value="HTH-type_TetR-like_transc_reg"/>
</dbReference>
<feature type="domain" description="HTH-type transcriptional regulator MT1864/Rv1816-like C-terminal" evidence="4">
    <location>
        <begin position="98"/>
        <end position="226"/>
    </location>
</feature>
<dbReference type="EMBL" id="JBHSNS010000004">
    <property type="protein sequence ID" value="MFC5729431.1"/>
    <property type="molecule type" value="Genomic_DNA"/>
</dbReference>
<dbReference type="Gene3D" id="1.10.357.10">
    <property type="entry name" value="Tetracycline Repressor, domain 2"/>
    <property type="match status" value="1"/>
</dbReference>
<dbReference type="Proteomes" id="UP001596072">
    <property type="component" value="Unassembled WGS sequence"/>
</dbReference>
<dbReference type="InterPro" id="IPR025996">
    <property type="entry name" value="MT1864/Rv1816-like_C"/>
</dbReference>
<dbReference type="SUPFAM" id="SSF46689">
    <property type="entry name" value="Homeodomain-like"/>
    <property type="match status" value="1"/>
</dbReference>
<dbReference type="RefSeq" id="WP_136432618.1">
    <property type="nucleotide sequence ID" value="NZ_JBHSNS010000004.1"/>
</dbReference>
<evidence type="ECO:0000313" key="5">
    <source>
        <dbReference type="EMBL" id="MFC5729431.1"/>
    </source>
</evidence>
<name>A0ABW0ZEW0_9ACTN</name>
<dbReference type="InterPro" id="IPR036271">
    <property type="entry name" value="Tet_transcr_reg_TetR-rel_C_sf"/>
</dbReference>
<protein>
    <submittedName>
        <fullName evidence="5">TetR/AcrR family transcriptional regulator</fullName>
    </submittedName>
</protein>
<proteinExistence type="predicted"/>
<dbReference type="PANTHER" id="PTHR30055">
    <property type="entry name" value="HTH-TYPE TRANSCRIPTIONAL REGULATOR RUTR"/>
    <property type="match status" value="1"/>
</dbReference>
<evidence type="ECO:0000313" key="6">
    <source>
        <dbReference type="Proteomes" id="UP001596072"/>
    </source>
</evidence>
<sequence length="258" mass="29469">MPHLRVPVTRRERQREATYDEIVAVAADLLDEGADLSLRAVATRMGVTAPALYRYVANYQQLVDLVAFELDRAATAEWKKEVERYPETDPAARLTVGCVCFRQWALSKPRQFALVFANPIAAADTERRELLTISTSGHFFTDLLWQIWELYQFPYPSLDELDPVIQDAVLNPLIPAKAEHIPPEDRGILWLYMRSWSALYGVVTLESTGHCDPRVIESGQLFRATLLDWLEPLGLDGERERLTRILDEEMSRHRSSDG</sequence>
<dbReference type="InterPro" id="IPR009057">
    <property type="entry name" value="Homeodomain-like_sf"/>
</dbReference>
<gene>
    <name evidence="5" type="ORF">ACFPQB_10930</name>
</gene>
<reference evidence="6" key="1">
    <citation type="journal article" date="2019" name="Int. J. Syst. Evol. Microbiol.">
        <title>The Global Catalogue of Microorganisms (GCM) 10K type strain sequencing project: providing services to taxonomists for standard genome sequencing and annotation.</title>
        <authorList>
            <consortium name="The Broad Institute Genomics Platform"/>
            <consortium name="The Broad Institute Genome Sequencing Center for Infectious Disease"/>
            <person name="Wu L."/>
            <person name="Ma J."/>
        </authorList>
    </citation>
    <scope>NUCLEOTIDE SEQUENCE [LARGE SCALE GENOMIC DNA]</scope>
    <source>
        <strain evidence="6">YIM 94188</strain>
    </source>
</reference>
<evidence type="ECO:0000259" key="4">
    <source>
        <dbReference type="Pfam" id="PF13305"/>
    </source>
</evidence>
<keyword evidence="1" id="KW-0805">Transcription regulation</keyword>
<dbReference type="PANTHER" id="PTHR30055:SF243">
    <property type="entry name" value="HTH-TYPE TRANSCRIPTIONAL REGULATOR RV1816"/>
    <property type="match status" value="1"/>
</dbReference>
<evidence type="ECO:0000256" key="3">
    <source>
        <dbReference type="ARBA" id="ARBA00023163"/>
    </source>
</evidence>
<comment type="caution">
    <text evidence="5">The sequence shown here is derived from an EMBL/GenBank/DDBJ whole genome shotgun (WGS) entry which is preliminary data.</text>
</comment>